<keyword evidence="11" id="KW-1185">Reference proteome</keyword>
<dbReference type="PANTHER" id="PTHR10196:SF69">
    <property type="entry name" value="GLYCEROL KINASE"/>
    <property type="match status" value="1"/>
</dbReference>
<evidence type="ECO:0000256" key="3">
    <source>
        <dbReference type="ARBA" id="ARBA00022741"/>
    </source>
</evidence>
<dbReference type="GO" id="GO:0019563">
    <property type="term" value="P:glycerol catabolic process"/>
    <property type="evidence" value="ECO:0007669"/>
    <property type="project" value="TreeGrafter"/>
</dbReference>
<feature type="domain" description="Carbohydrate kinase FGGY N-terminal" evidence="8">
    <location>
        <begin position="3"/>
        <end position="218"/>
    </location>
</feature>
<sequence>MRVLAIDQGTTSTRALLLDETGISLIHSVEHRQIYPAPDHVEHDPEELIANLLACLSAAPAVDCVGLANQGESCLAWDAATGRAISPVIVWQDARTAKRCNTLKAQGSETLTLARAGLPLDPYFSASKLGWIMENVPEAHVLLSQGRLRLGTTDAFFRDRLTGSFATDPSTASRTSLLNLATCEWDGELCRLFGVPIEALPAIHPTTGSLGTLPGGHALTASIVDQQAALYGHGARKSGDAKITFGTGAFALTLTGTLERAPGVLPTIAWVEDGQPPVYALDGGVYAASSAVNFARQIGLFSSFDDINHFEAKPAISRGIAFVPALAGLACPHWDRSARGAWMGLALDTSKTDMVQAVLEGIAFRVAEVKAAMSSIATGTGPISIDGGMSRNPWFCQFLADILGTPILISDEPELTALGCAQLAARGAGGEVVLEPKGRVLEPRPIPAHWITTFHAARAGVQAFGKSLPAGSR</sequence>
<keyword evidence="5" id="KW-0067">ATP-binding</keyword>
<dbReference type="PIRSF" id="PIRSF000538">
    <property type="entry name" value="GlpK"/>
    <property type="match status" value="1"/>
</dbReference>
<evidence type="ECO:0000256" key="4">
    <source>
        <dbReference type="ARBA" id="ARBA00022777"/>
    </source>
</evidence>
<comment type="similarity">
    <text evidence="1 7">Belongs to the FGGY kinase family.</text>
</comment>
<dbReference type="SUPFAM" id="SSF53067">
    <property type="entry name" value="Actin-like ATPase domain"/>
    <property type="match status" value="2"/>
</dbReference>
<dbReference type="PROSITE" id="PS00445">
    <property type="entry name" value="FGGY_KINASES_2"/>
    <property type="match status" value="1"/>
</dbReference>
<keyword evidence="3" id="KW-0547">Nucleotide-binding</keyword>
<dbReference type="GO" id="GO:0005829">
    <property type="term" value="C:cytosol"/>
    <property type="evidence" value="ECO:0007669"/>
    <property type="project" value="TreeGrafter"/>
</dbReference>
<dbReference type="GO" id="GO:0005524">
    <property type="term" value="F:ATP binding"/>
    <property type="evidence" value="ECO:0007669"/>
    <property type="project" value="UniProtKB-KW"/>
</dbReference>
<dbReference type="Pfam" id="PF00370">
    <property type="entry name" value="FGGY_N"/>
    <property type="match status" value="1"/>
</dbReference>
<dbReference type="AlphaFoldDB" id="A0A1I3LIS7"/>
<evidence type="ECO:0000313" key="10">
    <source>
        <dbReference type="EMBL" id="SFI84376.1"/>
    </source>
</evidence>
<dbReference type="InterPro" id="IPR043129">
    <property type="entry name" value="ATPase_NBD"/>
</dbReference>
<name>A0A1I3LIS7_9HYPH</name>
<dbReference type="Proteomes" id="UP000242763">
    <property type="component" value="Unassembled WGS sequence"/>
</dbReference>
<dbReference type="GO" id="GO:0004370">
    <property type="term" value="F:glycerol kinase activity"/>
    <property type="evidence" value="ECO:0007669"/>
    <property type="project" value="TreeGrafter"/>
</dbReference>
<evidence type="ECO:0000259" key="9">
    <source>
        <dbReference type="Pfam" id="PF02782"/>
    </source>
</evidence>
<evidence type="ECO:0000313" key="11">
    <source>
        <dbReference type="Proteomes" id="UP000242763"/>
    </source>
</evidence>
<evidence type="ECO:0000256" key="2">
    <source>
        <dbReference type="ARBA" id="ARBA00022679"/>
    </source>
</evidence>
<proteinExistence type="inferred from homology"/>
<dbReference type="InterPro" id="IPR018483">
    <property type="entry name" value="Carb_kinase_FGGY_CS"/>
</dbReference>
<dbReference type="RefSeq" id="WP_091520453.1">
    <property type="nucleotide sequence ID" value="NZ_FORF01000007.1"/>
</dbReference>
<evidence type="ECO:0000256" key="6">
    <source>
        <dbReference type="ARBA" id="ARBA00043149"/>
    </source>
</evidence>
<dbReference type="Gene3D" id="3.30.420.40">
    <property type="match status" value="2"/>
</dbReference>
<dbReference type="PANTHER" id="PTHR10196">
    <property type="entry name" value="SUGAR KINASE"/>
    <property type="match status" value="1"/>
</dbReference>
<feature type="domain" description="Carbohydrate kinase FGGY C-terminal" evidence="9">
    <location>
        <begin position="241"/>
        <end position="427"/>
    </location>
</feature>
<keyword evidence="4 7" id="KW-0418">Kinase</keyword>
<accession>A0A1I3LIS7</accession>
<dbReference type="InterPro" id="IPR018484">
    <property type="entry name" value="FGGY_N"/>
</dbReference>
<keyword evidence="2 7" id="KW-0808">Transferase</keyword>
<evidence type="ECO:0000256" key="5">
    <source>
        <dbReference type="ARBA" id="ARBA00022840"/>
    </source>
</evidence>
<gene>
    <name evidence="10" type="ORF">SAMN03080618_01488</name>
</gene>
<dbReference type="InterPro" id="IPR000577">
    <property type="entry name" value="Carb_kinase_FGGY"/>
</dbReference>
<organism evidence="10 11">
    <name type="scientific">Aquamicrobium aerolatum DSM 21857</name>
    <dbReference type="NCBI Taxonomy" id="1121003"/>
    <lineage>
        <taxon>Bacteria</taxon>
        <taxon>Pseudomonadati</taxon>
        <taxon>Pseudomonadota</taxon>
        <taxon>Alphaproteobacteria</taxon>
        <taxon>Hyphomicrobiales</taxon>
        <taxon>Phyllobacteriaceae</taxon>
        <taxon>Aerobium</taxon>
    </lineage>
</organism>
<reference evidence="11" key="1">
    <citation type="submission" date="2016-10" db="EMBL/GenBank/DDBJ databases">
        <authorList>
            <person name="Varghese N."/>
            <person name="Submissions S."/>
        </authorList>
    </citation>
    <scope>NUCLEOTIDE SEQUENCE [LARGE SCALE GENOMIC DNA]</scope>
    <source>
        <strain evidence="11">DSM 21857</strain>
    </source>
</reference>
<evidence type="ECO:0000256" key="1">
    <source>
        <dbReference type="ARBA" id="ARBA00009156"/>
    </source>
</evidence>
<evidence type="ECO:0000259" key="8">
    <source>
        <dbReference type="Pfam" id="PF00370"/>
    </source>
</evidence>
<dbReference type="InterPro" id="IPR018485">
    <property type="entry name" value="FGGY_C"/>
</dbReference>
<protein>
    <recommendedName>
        <fullName evidence="6">ATP:glycerol 3-phosphotransferase</fullName>
    </recommendedName>
</protein>
<evidence type="ECO:0000256" key="7">
    <source>
        <dbReference type="RuleBase" id="RU003733"/>
    </source>
</evidence>
<dbReference type="STRING" id="1121003.SAMN03080618_01488"/>
<dbReference type="Pfam" id="PF02782">
    <property type="entry name" value="FGGY_C"/>
    <property type="match status" value="1"/>
</dbReference>
<dbReference type="EMBL" id="FORF01000007">
    <property type="protein sequence ID" value="SFI84376.1"/>
    <property type="molecule type" value="Genomic_DNA"/>
</dbReference>